<dbReference type="PANTHER" id="PTHR34989">
    <property type="entry name" value="PROTEIN HDED"/>
    <property type="match status" value="1"/>
</dbReference>
<gene>
    <name evidence="3" type="ORF">BKG84_27400</name>
</gene>
<dbReference type="InterPro" id="IPR005325">
    <property type="entry name" value="DUF308_memb"/>
</dbReference>
<dbReference type="SUPFAM" id="SSF103473">
    <property type="entry name" value="MFS general substrate transporter"/>
    <property type="match status" value="1"/>
</dbReference>
<evidence type="ECO:0000256" key="2">
    <source>
        <dbReference type="SAM" id="Phobius"/>
    </source>
</evidence>
<dbReference type="GO" id="GO:0005886">
    <property type="term" value="C:plasma membrane"/>
    <property type="evidence" value="ECO:0007669"/>
    <property type="project" value="TreeGrafter"/>
</dbReference>
<evidence type="ECO:0000313" key="3">
    <source>
        <dbReference type="EMBL" id="OHU75712.1"/>
    </source>
</evidence>
<proteinExistence type="predicted"/>
<feature type="transmembrane region" description="Helical" evidence="2">
    <location>
        <begin position="29"/>
        <end position="50"/>
    </location>
</feature>
<organism evidence="3 4">
    <name type="scientific">Mycobacteroides chelonae</name>
    <name type="common">Mycobacterium chelonae</name>
    <dbReference type="NCBI Taxonomy" id="1774"/>
    <lineage>
        <taxon>Bacteria</taxon>
        <taxon>Bacillati</taxon>
        <taxon>Actinomycetota</taxon>
        <taxon>Actinomycetes</taxon>
        <taxon>Mycobacteriales</taxon>
        <taxon>Mycobacteriaceae</taxon>
        <taxon>Mycobacteroides</taxon>
    </lineage>
</organism>
<keyword evidence="2" id="KW-0812">Transmembrane</keyword>
<dbReference type="AlphaFoldDB" id="A0A1S1LWY6"/>
<keyword evidence="2" id="KW-1133">Transmembrane helix</keyword>
<evidence type="ECO:0008006" key="5">
    <source>
        <dbReference type="Google" id="ProtNLM"/>
    </source>
</evidence>
<feature type="non-terminal residue" evidence="3">
    <location>
        <position position="1"/>
    </location>
</feature>
<dbReference type="PANTHER" id="PTHR34989:SF1">
    <property type="entry name" value="PROTEIN HDED"/>
    <property type="match status" value="1"/>
</dbReference>
<keyword evidence="4" id="KW-1185">Reference proteome</keyword>
<evidence type="ECO:0000256" key="1">
    <source>
        <dbReference type="SAM" id="MobiDB-lite"/>
    </source>
</evidence>
<feature type="transmembrane region" description="Helical" evidence="2">
    <location>
        <begin position="114"/>
        <end position="135"/>
    </location>
</feature>
<dbReference type="InterPro" id="IPR036259">
    <property type="entry name" value="MFS_trans_sf"/>
</dbReference>
<dbReference type="RefSeq" id="WP_070952973.1">
    <property type="nucleotide sequence ID" value="NZ_MLIS01000193.1"/>
</dbReference>
<comment type="caution">
    <text evidence="3">The sequence shown here is derived from an EMBL/GenBank/DDBJ whole genome shotgun (WGS) entry which is preliminary data.</text>
</comment>
<feature type="transmembrane region" description="Helical" evidence="2">
    <location>
        <begin position="141"/>
        <end position="164"/>
    </location>
</feature>
<feature type="transmembrane region" description="Helical" evidence="2">
    <location>
        <begin position="84"/>
        <end position="102"/>
    </location>
</feature>
<evidence type="ECO:0000313" key="4">
    <source>
        <dbReference type="Proteomes" id="UP000179441"/>
    </source>
</evidence>
<feature type="transmembrane region" description="Helical" evidence="2">
    <location>
        <begin position="57"/>
        <end position="78"/>
    </location>
</feature>
<name>A0A1S1LWY6_MYCCH</name>
<reference evidence="3 4" key="1">
    <citation type="submission" date="2016-10" db="EMBL/GenBank/DDBJ databases">
        <title>Evaluation of Human, Veterinary and Environmental Mycobacterium chelonae Isolates by Core Genome Phylogenomic Analysis, Targeted Gene Comparison, and Anti-microbial Susceptibility Patterns: A Tale of Mistaken Identities.</title>
        <authorList>
            <person name="Fogelson S.B."/>
            <person name="Camus A.C."/>
            <person name="Lorenz W."/>
            <person name="Vasireddy R."/>
            <person name="Vasireddy S."/>
            <person name="Smith T."/>
            <person name="Brown-Elliott B.A."/>
            <person name="Wallace R.J.Jr."/>
            <person name="Hasan N.A."/>
            <person name="Reischl U."/>
            <person name="Sanchez S."/>
        </authorList>
    </citation>
    <scope>NUCLEOTIDE SEQUENCE [LARGE SCALE GENOMIC DNA]</scope>
    <source>
        <strain evidence="3 4">15518</strain>
    </source>
</reference>
<dbReference type="InterPro" id="IPR052712">
    <property type="entry name" value="Acid_resist_chaperone_HdeD"/>
</dbReference>
<dbReference type="EMBL" id="MLIS01000193">
    <property type="protein sequence ID" value="OHU75712.1"/>
    <property type="molecule type" value="Genomic_DNA"/>
</dbReference>
<protein>
    <recommendedName>
        <fullName evidence="5">HdeD family acid-resistance protein</fullName>
    </recommendedName>
</protein>
<accession>A0A1S1LWY6</accession>
<feature type="compositionally biased region" description="Acidic residues" evidence="1">
    <location>
        <begin position="202"/>
        <end position="211"/>
    </location>
</feature>
<keyword evidence="2" id="KW-0472">Membrane</keyword>
<dbReference type="Proteomes" id="UP000179441">
    <property type="component" value="Unassembled WGS sequence"/>
</dbReference>
<sequence>KATLAVGVVSVVLGAMVLAWPGKTILVAAILFGVYLLVTGIGQVILALSLKVAWGMRLLPFISGATAVAMAVLCFLNLQNSVLLLAIWIAVGFIFRGVATTSSAFGDLTLPGRVWGVFVGVISLVAGIVMLAAPFDGIATLTLVAGIWLVVVGAFEIVSSFFGIRSASKPRPNKVATSPTADVEAHDDEEDGEETESKVETVDDDEGEKVP</sequence>
<dbReference type="Pfam" id="PF03729">
    <property type="entry name" value="DUF308"/>
    <property type="match status" value="2"/>
</dbReference>
<feature type="compositionally biased region" description="Acidic residues" evidence="1">
    <location>
        <begin position="185"/>
        <end position="194"/>
    </location>
</feature>
<feature type="region of interest" description="Disordered" evidence="1">
    <location>
        <begin position="168"/>
        <end position="211"/>
    </location>
</feature>